<sequence length="97" mass="10877">MEAAAAGELWDSGDETARIKPIYSDPDVYELRRRALTKALRFYHAEPVELPTALVSLHRHIKSDSPSQQSEIDFAVERYRAGAGNGWQPRSSPPNNL</sequence>
<dbReference type="AlphaFoldDB" id="A0A2H1IHN5"/>
<reference evidence="2" key="1">
    <citation type="submission" date="2017-03" db="EMBL/GenBank/DDBJ databases">
        <authorList>
            <person name="Monnet C."/>
        </authorList>
    </citation>
    <scope>NUCLEOTIDE SEQUENCE [LARGE SCALE GENOMIC DNA]</scope>
    <source>
        <strain evidence="2">Mu101</strain>
    </source>
</reference>
<name>A0A2H1IHN5_BRELN</name>
<dbReference type="Proteomes" id="UP000234498">
    <property type="component" value="Unassembled WGS sequence"/>
</dbReference>
<proteinExistence type="predicted"/>
<accession>A0A2H1IHN5</accession>
<evidence type="ECO:0000313" key="2">
    <source>
        <dbReference type="Proteomes" id="UP000234498"/>
    </source>
</evidence>
<dbReference type="EMBL" id="FXZA01000003">
    <property type="protein sequence ID" value="SMX74698.1"/>
    <property type="molecule type" value="Genomic_DNA"/>
</dbReference>
<gene>
    <name evidence="1" type="ORF">BLIN101_01219</name>
</gene>
<organism evidence="1 2">
    <name type="scientific">Brevibacterium linens</name>
    <dbReference type="NCBI Taxonomy" id="1703"/>
    <lineage>
        <taxon>Bacteria</taxon>
        <taxon>Bacillati</taxon>
        <taxon>Actinomycetota</taxon>
        <taxon>Actinomycetes</taxon>
        <taxon>Micrococcales</taxon>
        <taxon>Brevibacteriaceae</taxon>
        <taxon>Brevibacterium</taxon>
    </lineage>
</organism>
<evidence type="ECO:0000313" key="1">
    <source>
        <dbReference type="EMBL" id="SMX74698.1"/>
    </source>
</evidence>
<protein>
    <submittedName>
        <fullName evidence="1">Uncharacterized protein</fullName>
    </submittedName>
</protein>